<feature type="non-terminal residue" evidence="2">
    <location>
        <position position="316"/>
    </location>
</feature>
<proteinExistence type="predicted"/>
<feature type="region of interest" description="Disordered" evidence="1">
    <location>
        <begin position="74"/>
        <end position="142"/>
    </location>
</feature>
<feature type="region of interest" description="Disordered" evidence="1">
    <location>
        <begin position="264"/>
        <end position="289"/>
    </location>
</feature>
<evidence type="ECO:0000256" key="1">
    <source>
        <dbReference type="SAM" id="MobiDB-lite"/>
    </source>
</evidence>
<evidence type="ECO:0000313" key="3">
    <source>
        <dbReference type="Proteomes" id="UP000253551"/>
    </source>
</evidence>
<name>A0A367IIK8_RHIST</name>
<feature type="non-terminal residue" evidence="2">
    <location>
        <position position="1"/>
    </location>
</feature>
<feature type="compositionally biased region" description="Basic and acidic residues" evidence="1">
    <location>
        <begin position="107"/>
        <end position="138"/>
    </location>
</feature>
<dbReference type="Proteomes" id="UP000253551">
    <property type="component" value="Unassembled WGS sequence"/>
</dbReference>
<evidence type="ECO:0000313" key="2">
    <source>
        <dbReference type="EMBL" id="RCH77510.1"/>
    </source>
</evidence>
<comment type="caution">
    <text evidence="2">The sequence shown here is derived from an EMBL/GenBank/DDBJ whole genome shotgun (WGS) entry which is preliminary data.</text>
</comment>
<reference evidence="2 3" key="1">
    <citation type="journal article" date="2018" name="G3 (Bethesda)">
        <title>Phylogenetic and Phylogenomic Definition of Rhizopus Species.</title>
        <authorList>
            <person name="Gryganskyi A.P."/>
            <person name="Golan J."/>
            <person name="Dolatabadi S."/>
            <person name="Mondo S."/>
            <person name="Robb S."/>
            <person name="Idnurm A."/>
            <person name="Muszewska A."/>
            <person name="Steczkiewicz K."/>
            <person name="Masonjones S."/>
            <person name="Liao H.L."/>
            <person name="Gajdeczka M.T."/>
            <person name="Anike F."/>
            <person name="Vuek A."/>
            <person name="Anishchenko I.M."/>
            <person name="Voigt K."/>
            <person name="de Hoog G.S."/>
            <person name="Smith M.E."/>
            <person name="Heitman J."/>
            <person name="Vilgalys R."/>
            <person name="Stajich J.E."/>
        </authorList>
    </citation>
    <scope>NUCLEOTIDE SEQUENCE [LARGE SCALE GENOMIC DNA]</scope>
    <source>
        <strain evidence="2 3">LSU 92-RS-03</strain>
    </source>
</reference>
<feature type="compositionally biased region" description="Polar residues" evidence="1">
    <location>
        <begin position="95"/>
        <end position="105"/>
    </location>
</feature>
<organism evidence="2 3">
    <name type="scientific">Rhizopus stolonifer</name>
    <name type="common">Rhizopus nigricans</name>
    <dbReference type="NCBI Taxonomy" id="4846"/>
    <lineage>
        <taxon>Eukaryota</taxon>
        <taxon>Fungi</taxon>
        <taxon>Fungi incertae sedis</taxon>
        <taxon>Mucoromycota</taxon>
        <taxon>Mucoromycotina</taxon>
        <taxon>Mucoromycetes</taxon>
        <taxon>Mucorales</taxon>
        <taxon>Mucorineae</taxon>
        <taxon>Rhizopodaceae</taxon>
        <taxon>Rhizopus</taxon>
    </lineage>
</organism>
<feature type="region of interest" description="Disordered" evidence="1">
    <location>
        <begin position="1"/>
        <end position="36"/>
    </location>
</feature>
<accession>A0A367IIK8</accession>
<sequence>NNVNFSETTESARRSKYSEFPPSIDRVLPKSRNDGVSISVKAERDADVARLLAMNKQMGKVVSDFISLLEKEIFSPSESEEQETSECQLPEQESEQTSDQTSDQVSNEERSQDEMLEKEIQNVEQKPKQTHNTKDNAEVLHAMTGLKHVRDVLLGKQPRFDPDAVNMPDEDWAIVDHSEAAGTPTEPKQEEKKIDCEKPLPELKRHTSTFFETKLPHVHVPYVSDNPTPPKPAVKYRIEDLLSDPGLQSNSKALANAKLKSILTEQEENTPHEIYRSSPRKRSSFYTNKAIPVAGENTIDPLDAKNVDNRKAYEYD</sequence>
<keyword evidence="3" id="KW-1185">Reference proteome</keyword>
<dbReference type="OrthoDB" id="27140at2759"/>
<dbReference type="STRING" id="4846.A0A367IIK8"/>
<protein>
    <submittedName>
        <fullName evidence="2">Uncharacterized protein</fullName>
    </submittedName>
</protein>
<dbReference type="AlphaFoldDB" id="A0A367IIK8"/>
<dbReference type="EMBL" id="PJQM01008013">
    <property type="protein sequence ID" value="RCH77510.1"/>
    <property type="molecule type" value="Genomic_DNA"/>
</dbReference>
<gene>
    <name evidence="2" type="ORF">CU098_002270</name>
</gene>